<organism evidence="7 8">
    <name type="scientific">Geobacter benzoatilyticus</name>
    <dbReference type="NCBI Taxonomy" id="2815309"/>
    <lineage>
        <taxon>Bacteria</taxon>
        <taxon>Pseudomonadati</taxon>
        <taxon>Thermodesulfobacteriota</taxon>
        <taxon>Desulfuromonadia</taxon>
        <taxon>Geobacterales</taxon>
        <taxon>Geobacteraceae</taxon>
        <taxon>Geobacter</taxon>
    </lineage>
</organism>
<feature type="signal peptide" evidence="6">
    <location>
        <begin position="1"/>
        <end position="32"/>
    </location>
</feature>
<keyword evidence="4" id="KW-0249">Electron transport</keyword>
<keyword evidence="3" id="KW-0479">Metal-binding</keyword>
<dbReference type="Proteomes" id="UP000663651">
    <property type="component" value="Chromosome"/>
</dbReference>
<evidence type="ECO:0000313" key="8">
    <source>
        <dbReference type="Proteomes" id="UP000663651"/>
    </source>
</evidence>
<sequence>MTIIPACCRSVPQYVVSLFFIMPFMLTGAALAADTCTGCHGDGAEMLRLGFPHLTVTAEEVSRQAGMAAGCADCHLGDPAKQDREAAHRGMGRLQLVRKKGLLAESAQRGAPLELTGNPMTRIQHQVIRDGEVVIDPNVTLVLYQDKRKDNLSQDFAIMEKTCGACHAREFSEFTHSNMGRNAKQSSYKSWIDPQRGPHNCGAWFDGNYERIAANTSVPFSREQNALNQRSCNTCHVGCLDCHYDPQPKDPANPKMGMHTFNRVPKPESCYGGGRGQICHAGPEERRRGAGYFGGSYANPEGMEPDIHQVKKVGCLDCHENSGSRSGLGHGMVKRQGRCDKCHERQVAGHKLSLHKSLSCEACHIRNISGYQGTFWGPGKLAGSDTPYFKYKEYYGIMKEPILIRDQKGRWIPVKPFPMAVLNQKKSALKPGLHWRWPKNLPDFQRTDDAYGYVGLFGGLPGNNRALLWIQMDKVSHKYGKSRPCASCHELPGGEQRQHVEWDFTDAGALPFSGSHTVFAGKKGLSIREMKSEQIEVLDGYRLSSLAPWVYLKDRWRIGGDFSLPALRDRKLYNLTSEDAARARQEKVVH</sequence>
<protein>
    <submittedName>
        <fullName evidence="7">Cytochrome C</fullName>
    </submittedName>
</protein>
<evidence type="ECO:0000256" key="6">
    <source>
        <dbReference type="SAM" id="SignalP"/>
    </source>
</evidence>
<keyword evidence="6" id="KW-0732">Signal</keyword>
<evidence type="ECO:0000256" key="2">
    <source>
        <dbReference type="ARBA" id="ARBA00022617"/>
    </source>
</evidence>
<evidence type="ECO:0000256" key="1">
    <source>
        <dbReference type="ARBA" id="ARBA00022448"/>
    </source>
</evidence>
<keyword evidence="8" id="KW-1185">Reference proteome</keyword>
<name>A0ABX7Q3I5_9BACT</name>
<dbReference type="PANTHER" id="PTHR30333">
    <property type="entry name" value="CYTOCHROME C-TYPE PROTEIN"/>
    <property type="match status" value="1"/>
</dbReference>
<gene>
    <name evidence="7" type="ORF">JZM60_01590</name>
</gene>
<keyword evidence="1" id="KW-0813">Transport</keyword>
<keyword evidence="5" id="KW-0408">Iron</keyword>
<feature type="chain" id="PRO_5046641187" evidence="6">
    <location>
        <begin position="33"/>
        <end position="590"/>
    </location>
</feature>
<evidence type="ECO:0000256" key="5">
    <source>
        <dbReference type="ARBA" id="ARBA00023004"/>
    </source>
</evidence>
<accession>A0ABX7Q3I5</accession>
<dbReference type="InterPro" id="IPR051174">
    <property type="entry name" value="Cytochrome_c-type_ET"/>
</dbReference>
<dbReference type="PANTHER" id="PTHR30333:SF4">
    <property type="entry name" value="CYTOCHROME C FAMILY PROTEIN"/>
    <property type="match status" value="1"/>
</dbReference>
<reference evidence="7 8" key="1">
    <citation type="submission" date="2021-03" db="EMBL/GenBank/DDBJ databases">
        <title>Geobacter metallireducens gen. nov. sp. nov., a microorganism capable of coupling the complete oxidation of organic compounds to the reduction of iron and other metals.</title>
        <authorList>
            <person name="Li Y."/>
        </authorList>
    </citation>
    <scope>NUCLEOTIDE SEQUENCE [LARGE SCALE GENOMIC DNA]</scope>
    <source>
        <strain evidence="7 8">Jerry-YX</strain>
    </source>
</reference>
<evidence type="ECO:0000256" key="4">
    <source>
        <dbReference type="ARBA" id="ARBA00022982"/>
    </source>
</evidence>
<dbReference type="SUPFAM" id="SSF48695">
    <property type="entry name" value="Multiheme cytochromes"/>
    <property type="match status" value="1"/>
</dbReference>
<proteinExistence type="predicted"/>
<evidence type="ECO:0000256" key="3">
    <source>
        <dbReference type="ARBA" id="ARBA00022723"/>
    </source>
</evidence>
<dbReference type="EMBL" id="CP071382">
    <property type="protein sequence ID" value="QSV46016.1"/>
    <property type="molecule type" value="Genomic_DNA"/>
</dbReference>
<evidence type="ECO:0000313" key="7">
    <source>
        <dbReference type="EMBL" id="QSV46016.1"/>
    </source>
</evidence>
<keyword evidence="2" id="KW-0349">Heme</keyword>
<dbReference type="InterPro" id="IPR036280">
    <property type="entry name" value="Multihaem_cyt_sf"/>
</dbReference>